<protein>
    <recommendedName>
        <fullName evidence="5">UDP-N-acetylglucosamine kinase</fullName>
        <ecNumber evidence="2">2.7.1.176</ecNumber>
    </recommendedName>
    <alternativeName>
        <fullName evidence="5">UDP-N-acetylglucosamine kinase</fullName>
    </alternativeName>
</protein>
<name>A0A7K0DGR8_9NOCA</name>
<dbReference type="GO" id="GO:0005524">
    <property type="term" value="F:ATP binding"/>
    <property type="evidence" value="ECO:0007669"/>
    <property type="project" value="UniProtKB-KW"/>
</dbReference>
<keyword evidence="4" id="KW-0067">ATP-binding</keyword>
<keyword evidence="9" id="KW-1185">Reference proteome</keyword>
<dbReference type="OrthoDB" id="4516745at2"/>
<evidence type="ECO:0000256" key="2">
    <source>
        <dbReference type="ARBA" id="ARBA00011963"/>
    </source>
</evidence>
<comment type="caution">
    <text evidence="8">The sequence shown here is derived from an EMBL/GenBank/DDBJ whole genome shotgun (WGS) entry which is preliminary data.</text>
</comment>
<feature type="domain" description="Zeta toxin" evidence="7">
    <location>
        <begin position="342"/>
        <end position="470"/>
    </location>
</feature>
<evidence type="ECO:0000256" key="6">
    <source>
        <dbReference type="ARBA" id="ARBA00048178"/>
    </source>
</evidence>
<evidence type="ECO:0000313" key="9">
    <source>
        <dbReference type="Proteomes" id="UP000431401"/>
    </source>
</evidence>
<dbReference type="Gene3D" id="3.40.50.2000">
    <property type="entry name" value="Glycogen Phosphorylase B"/>
    <property type="match status" value="1"/>
</dbReference>
<dbReference type="Proteomes" id="UP000431401">
    <property type="component" value="Unassembled WGS sequence"/>
</dbReference>
<dbReference type="Pfam" id="PF06414">
    <property type="entry name" value="Zeta_toxin"/>
    <property type="match status" value="1"/>
</dbReference>
<dbReference type="InterPro" id="IPR010488">
    <property type="entry name" value="Zeta_toxin_domain"/>
</dbReference>
<organism evidence="8 9">
    <name type="scientific">Nocardia aurantia</name>
    <dbReference type="NCBI Taxonomy" id="2585199"/>
    <lineage>
        <taxon>Bacteria</taxon>
        <taxon>Bacillati</taxon>
        <taxon>Actinomycetota</taxon>
        <taxon>Actinomycetes</taxon>
        <taxon>Mycobacteriales</taxon>
        <taxon>Nocardiaceae</taxon>
        <taxon>Nocardia</taxon>
    </lineage>
</organism>
<dbReference type="GO" id="GO:0016301">
    <property type="term" value="F:kinase activity"/>
    <property type="evidence" value="ECO:0007669"/>
    <property type="project" value="InterPro"/>
</dbReference>
<dbReference type="SUPFAM" id="SSF53756">
    <property type="entry name" value="UDP-Glycosyltransferase/glycogen phosphorylase"/>
    <property type="match status" value="1"/>
</dbReference>
<dbReference type="SUPFAM" id="SSF52540">
    <property type="entry name" value="P-loop containing nucleoside triphosphate hydrolases"/>
    <property type="match status" value="1"/>
</dbReference>
<evidence type="ECO:0000313" key="8">
    <source>
        <dbReference type="EMBL" id="MQY24995.1"/>
    </source>
</evidence>
<evidence type="ECO:0000256" key="1">
    <source>
        <dbReference type="ARBA" id="ARBA00009104"/>
    </source>
</evidence>
<evidence type="ECO:0000256" key="4">
    <source>
        <dbReference type="ARBA" id="ARBA00022840"/>
    </source>
</evidence>
<dbReference type="Gene3D" id="3.40.50.300">
    <property type="entry name" value="P-loop containing nucleotide triphosphate hydrolases"/>
    <property type="match status" value="1"/>
</dbReference>
<dbReference type="EMBL" id="WEGI01000001">
    <property type="protein sequence ID" value="MQY24995.1"/>
    <property type="molecule type" value="Genomic_DNA"/>
</dbReference>
<evidence type="ECO:0000256" key="3">
    <source>
        <dbReference type="ARBA" id="ARBA00022741"/>
    </source>
</evidence>
<keyword evidence="3" id="KW-0547">Nucleotide-binding</keyword>
<gene>
    <name evidence="8" type="ORF">NRB56_05490</name>
</gene>
<dbReference type="Pfam" id="PF20706">
    <property type="entry name" value="GT4-conflict"/>
    <property type="match status" value="1"/>
</dbReference>
<sequence>MPPSAAPLTIIAFARAEDSRGGATESARIVRSLNERGFDVTLTIRGVDASVIVPVRQTLSTLARREVTVLPPTEDRAALAADLHAADLLVMPGQTGRFGLLGLEAVMLGVPVLVPADSGIGMYLADREQFPPELRPPLVLESFRAPVPVDRWVEQVSAMLADWPAAQARALRLQQHLVQRNKSWEGAAASLAAIARYTDAVENLITGRSPQPDAATAPAESPRDRGLYYEAAVDILGSLMSAASAVEWLAEHGGPADLRTPAVPVRLRREYLSDLGELDPADPATVTETIRVRGAQLAALGAAPTVVPRDDPDRFRLARGDHQWVFSNKIVPELYGNLTAAAVPTAVIVSGPPGSGKTTVIRRLCSERPRAVVIDPELLFAYHPRAWDLTLADDPRAGDVVMWDALGWTTLAAEHVSRARADILLELTSDRDTEEFAALLGDQGYRVEVQVMAVPPALATLHATLRFHCRHGNWRALAE</sequence>
<dbReference type="InterPro" id="IPR027417">
    <property type="entry name" value="P-loop_NTPase"/>
</dbReference>
<comment type="catalytic activity">
    <reaction evidence="6">
        <text>UDP-N-acetyl-alpha-D-glucosamine + ATP = UDP-N-acetyl-alpha-D-glucosamine 3'-phosphate + ADP + H(+)</text>
        <dbReference type="Rhea" id="RHEA:32671"/>
        <dbReference type="ChEBI" id="CHEBI:15378"/>
        <dbReference type="ChEBI" id="CHEBI:30616"/>
        <dbReference type="ChEBI" id="CHEBI:57705"/>
        <dbReference type="ChEBI" id="CHEBI:64353"/>
        <dbReference type="ChEBI" id="CHEBI:456216"/>
        <dbReference type="EC" id="2.7.1.176"/>
    </reaction>
</comment>
<evidence type="ECO:0000259" key="7">
    <source>
        <dbReference type="Pfam" id="PF06414"/>
    </source>
</evidence>
<reference evidence="8 9" key="1">
    <citation type="submission" date="2019-10" db="EMBL/GenBank/DDBJ databases">
        <title>Nocardia macrotermitis sp. nov. and Nocardia aurantia sp. nov., isolated from the gut of fungus growing-termite Macrotermes natalensis.</title>
        <authorList>
            <person name="Benndorf R."/>
            <person name="Schwitalla J."/>
            <person name="Martin K."/>
            <person name="De Beer W."/>
            <person name="Kaster A.-K."/>
            <person name="Vollmers J."/>
            <person name="Poulsen M."/>
            <person name="Beemelmanns C."/>
        </authorList>
    </citation>
    <scope>NUCLEOTIDE SEQUENCE [LARGE SCALE GENOMIC DNA]</scope>
    <source>
        <strain evidence="8 9">RB56</strain>
    </source>
</reference>
<proteinExistence type="inferred from homology"/>
<evidence type="ECO:0000256" key="5">
    <source>
        <dbReference type="ARBA" id="ARBA00032897"/>
    </source>
</evidence>
<dbReference type="EC" id="2.7.1.176" evidence="2"/>
<comment type="similarity">
    <text evidence="1">Belongs to the zeta toxin family.</text>
</comment>
<dbReference type="AlphaFoldDB" id="A0A7K0DGR8"/>
<accession>A0A7K0DGR8</accession>